<name>A0A1Y3UEL1_9FIRM</name>
<keyword evidence="1" id="KW-0808">Transferase</keyword>
<dbReference type="PANTHER" id="PTHR48207">
    <property type="entry name" value="SUCCINATE--HYDROXYMETHYLGLUTARATE COA-TRANSFERASE"/>
    <property type="match status" value="1"/>
</dbReference>
<gene>
    <name evidence="2" type="ORF">B5G26_00360</name>
</gene>
<dbReference type="Gene3D" id="3.30.1540.10">
    <property type="entry name" value="formyl-coa transferase, domain 3"/>
    <property type="match status" value="1"/>
</dbReference>
<evidence type="ECO:0008006" key="4">
    <source>
        <dbReference type="Google" id="ProtNLM"/>
    </source>
</evidence>
<dbReference type="GO" id="GO:0008410">
    <property type="term" value="F:CoA-transferase activity"/>
    <property type="evidence" value="ECO:0007669"/>
    <property type="project" value="TreeGrafter"/>
</dbReference>
<sequence>MARFMLYIRVQDQQKGDEMILETKKALEGLKILDFTRVYSGPYCTMLLADLGAEVIKVEAPKKGDDTRMFAPIRQGESGYFMYLNRCKKSITLDLKQKEGKKIAKELAQWADVVIENFSPGTMEKLELDYERIKKVNPEIIYASISGFGQTGPYRNKVAYDAVAQAMGGWTALTGFPDTTPVRVGPALSDAATGIHAMAAILAAVIYKQKTGKGQYIDIAMMDTVFSMLENAVPIKTLMGENPDRIGNSNPSSAPYNLYRTKESHIVIATANDALFKKLIGVMGKPELIEDERFATNPDRKKNEKALDAIIEEWTMQHTNQEIEQMLDEVRVPVASLKTIAELVDDPQIANRNMLVSLEHPVVGTVRYPGNPLKLQETPPQPTERAPMLGEHTDRILRDVLHYGQEDIDKFRQNQII</sequence>
<dbReference type="InterPro" id="IPR050483">
    <property type="entry name" value="CoA-transferase_III_domain"/>
</dbReference>
<organism evidence="2 3">
    <name type="scientific">Anaerotignum lactatifermentans</name>
    <dbReference type="NCBI Taxonomy" id="160404"/>
    <lineage>
        <taxon>Bacteria</taxon>
        <taxon>Bacillati</taxon>
        <taxon>Bacillota</taxon>
        <taxon>Clostridia</taxon>
        <taxon>Lachnospirales</taxon>
        <taxon>Anaerotignaceae</taxon>
        <taxon>Anaerotignum</taxon>
    </lineage>
</organism>
<evidence type="ECO:0000313" key="3">
    <source>
        <dbReference type="Proteomes" id="UP000195455"/>
    </source>
</evidence>
<dbReference type="Proteomes" id="UP000195455">
    <property type="component" value="Unassembled WGS sequence"/>
</dbReference>
<dbReference type="Pfam" id="PF02515">
    <property type="entry name" value="CoA_transf_3"/>
    <property type="match status" value="1"/>
</dbReference>
<comment type="caution">
    <text evidence="2">The sequence shown here is derived from an EMBL/GenBank/DDBJ whole genome shotgun (WGS) entry which is preliminary data.</text>
</comment>
<dbReference type="InterPro" id="IPR003673">
    <property type="entry name" value="CoA-Trfase_fam_III"/>
</dbReference>
<dbReference type="PANTHER" id="PTHR48207:SF3">
    <property type="entry name" value="SUCCINATE--HYDROXYMETHYLGLUTARATE COA-TRANSFERASE"/>
    <property type="match status" value="1"/>
</dbReference>
<protein>
    <recommendedName>
        <fullName evidence="4">CoA transferase</fullName>
    </recommendedName>
</protein>
<dbReference type="SUPFAM" id="SSF89796">
    <property type="entry name" value="CoA-transferase family III (CaiB/BaiF)"/>
    <property type="match status" value="1"/>
</dbReference>
<dbReference type="AlphaFoldDB" id="A0A1Y3UEL1"/>
<proteinExistence type="predicted"/>
<dbReference type="Gene3D" id="3.40.50.10540">
    <property type="entry name" value="Crotonobetainyl-coa:carnitine coa-transferase, domain 1"/>
    <property type="match status" value="1"/>
</dbReference>
<dbReference type="EMBL" id="NFHM01000001">
    <property type="protein sequence ID" value="OUN45517.1"/>
    <property type="molecule type" value="Genomic_DNA"/>
</dbReference>
<dbReference type="InterPro" id="IPR044855">
    <property type="entry name" value="CoA-Trfase_III_dom3_sf"/>
</dbReference>
<accession>A0A1Y3UEL1</accession>
<reference evidence="3" key="1">
    <citation type="submission" date="2017-04" db="EMBL/GenBank/DDBJ databases">
        <title>Function of individual gut microbiota members based on whole genome sequencing of pure cultures obtained from chicken caecum.</title>
        <authorList>
            <person name="Medvecky M."/>
            <person name="Cejkova D."/>
            <person name="Polansky O."/>
            <person name="Karasova D."/>
            <person name="Kubasova T."/>
            <person name="Cizek A."/>
            <person name="Rychlik I."/>
        </authorList>
    </citation>
    <scope>NUCLEOTIDE SEQUENCE [LARGE SCALE GENOMIC DNA]</scope>
    <source>
        <strain evidence="3">An75</strain>
    </source>
</reference>
<dbReference type="InterPro" id="IPR023606">
    <property type="entry name" value="CoA-Trfase_III_dom_1_sf"/>
</dbReference>
<evidence type="ECO:0000256" key="1">
    <source>
        <dbReference type="ARBA" id="ARBA00022679"/>
    </source>
</evidence>
<evidence type="ECO:0000313" key="2">
    <source>
        <dbReference type="EMBL" id="OUN45517.1"/>
    </source>
</evidence>